<dbReference type="EMBL" id="JACCBA010000001">
    <property type="protein sequence ID" value="NYD45364.1"/>
    <property type="molecule type" value="Genomic_DNA"/>
</dbReference>
<dbReference type="Proteomes" id="UP000529783">
    <property type="component" value="Unassembled WGS sequence"/>
</dbReference>
<comment type="caution">
    <text evidence="1">The sequence shown here is derived from an EMBL/GenBank/DDBJ whole genome shotgun (WGS) entry which is preliminary data.</text>
</comment>
<dbReference type="InterPro" id="IPR011200">
    <property type="entry name" value="UCP012608"/>
</dbReference>
<proteinExistence type="predicted"/>
<accession>A0A7Y9ECR3</accession>
<keyword evidence="2" id="KW-1185">Reference proteome</keyword>
<dbReference type="Pfam" id="PF10094">
    <property type="entry name" value="DUF2332"/>
    <property type="match status" value="1"/>
</dbReference>
<evidence type="ECO:0008006" key="3">
    <source>
        <dbReference type="Google" id="ProtNLM"/>
    </source>
</evidence>
<dbReference type="AlphaFoldDB" id="A0A7Y9ECR3"/>
<evidence type="ECO:0000313" key="1">
    <source>
        <dbReference type="EMBL" id="NYD45364.1"/>
    </source>
</evidence>
<organism evidence="1 2">
    <name type="scientific">Actinomadura luteofluorescens</name>
    <dbReference type="NCBI Taxonomy" id="46163"/>
    <lineage>
        <taxon>Bacteria</taxon>
        <taxon>Bacillati</taxon>
        <taxon>Actinomycetota</taxon>
        <taxon>Actinomycetes</taxon>
        <taxon>Streptosporangiales</taxon>
        <taxon>Thermomonosporaceae</taxon>
        <taxon>Actinomadura</taxon>
    </lineage>
</organism>
<sequence length="356" mass="37367">MRRAGPGTADTRRALLGQARASAQLGSPMYAELLARAADDPGGVVTGVLGERTETGRILGMLGTVHRLVLEGRVPELAAHYPTAGGTSDPLEAWPAFRDVLAGHAAEIRDGLLDPPQTNEVGRAAPLVGGLLTIADACRPARDPARSLPVRLLEIGASAGLNLRADHFRFLHESGAYGPESPVVLPDAWRGLPPVGAPLGVAERRGCDPNPVDASSPAGRRRLLSYVWPDQAARVARLRAAFEVAARVPATVVKAGAADFLDGLAPEQGVVTVVWHSTMRAYLSQEEAARVDRSIERAGAAATPDAPVAHLSFEGRDASRLDVQHVVTLRLWPGGEPVVLGEGPSHGLPTTWSPSA</sequence>
<evidence type="ECO:0000313" key="2">
    <source>
        <dbReference type="Proteomes" id="UP000529783"/>
    </source>
</evidence>
<reference evidence="1 2" key="1">
    <citation type="submission" date="2020-07" db="EMBL/GenBank/DDBJ databases">
        <title>Sequencing the genomes of 1000 actinobacteria strains.</title>
        <authorList>
            <person name="Klenk H.-P."/>
        </authorList>
    </citation>
    <scope>NUCLEOTIDE SEQUENCE [LARGE SCALE GENOMIC DNA]</scope>
    <source>
        <strain evidence="1 2">DSM 40398</strain>
    </source>
</reference>
<name>A0A7Y9ECR3_9ACTN</name>
<gene>
    <name evidence="1" type="ORF">BJY14_001347</name>
</gene>
<protein>
    <recommendedName>
        <fullName evidence="3">DUF2332 domain-containing protein</fullName>
    </recommendedName>
</protein>
<dbReference type="RefSeq" id="WP_179842804.1">
    <property type="nucleotide sequence ID" value="NZ_JACCBA010000001.1"/>
</dbReference>